<comment type="caution">
    <text evidence="2">The sequence shown here is derived from an EMBL/GenBank/DDBJ whole genome shotgun (WGS) entry which is preliminary data.</text>
</comment>
<evidence type="ECO:0000313" key="3">
    <source>
        <dbReference type="Proteomes" id="UP000634179"/>
    </source>
</evidence>
<accession>A0AA41CJY6</accession>
<reference evidence="2" key="1">
    <citation type="submission" date="2020-11" db="EMBL/GenBank/DDBJ databases">
        <title>Enhanced detection system for hospital associated transmission using whole genome sequencing surveillance.</title>
        <authorList>
            <person name="Harrison L.H."/>
            <person name="Van Tyne D."/>
            <person name="Marsh J.W."/>
            <person name="Griffith M.P."/>
            <person name="Snyder D.J."/>
            <person name="Cooper V.S."/>
            <person name="Mustapha M."/>
        </authorList>
    </citation>
    <scope>NUCLEOTIDE SEQUENCE</scope>
    <source>
        <strain evidence="2">STEN00053</strain>
    </source>
</reference>
<organism evidence="2 3">
    <name type="scientific">Stenotrophomonas maltophilia</name>
    <name type="common">Pseudomonas maltophilia</name>
    <name type="synonym">Xanthomonas maltophilia</name>
    <dbReference type="NCBI Taxonomy" id="40324"/>
    <lineage>
        <taxon>Bacteria</taxon>
        <taxon>Pseudomonadati</taxon>
        <taxon>Pseudomonadota</taxon>
        <taxon>Gammaproteobacteria</taxon>
        <taxon>Lysobacterales</taxon>
        <taxon>Lysobacteraceae</taxon>
        <taxon>Stenotrophomonas</taxon>
        <taxon>Stenotrophomonas maltophilia group</taxon>
    </lineage>
</organism>
<dbReference type="RefSeq" id="WP_197608155.1">
    <property type="nucleotide sequence ID" value="NZ_CP022053.2"/>
</dbReference>
<evidence type="ECO:0000313" key="2">
    <source>
        <dbReference type="EMBL" id="MBH1792008.1"/>
    </source>
</evidence>
<dbReference type="AlphaFoldDB" id="A0AA41CJY6"/>
<dbReference type="Proteomes" id="UP000634179">
    <property type="component" value="Unassembled WGS sequence"/>
</dbReference>
<evidence type="ECO:0000256" key="1">
    <source>
        <dbReference type="SAM" id="MobiDB-lite"/>
    </source>
</evidence>
<name>A0AA41CJY6_STEMA</name>
<feature type="region of interest" description="Disordered" evidence="1">
    <location>
        <begin position="98"/>
        <end position="176"/>
    </location>
</feature>
<proteinExistence type="predicted"/>
<dbReference type="EMBL" id="JADUOV010000018">
    <property type="protein sequence ID" value="MBH1792008.1"/>
    <property type="molecule type" value="Genomic_DNA"/>
</dbReference>
<gene>
    <name evidence="2" type="ORF">I5V89_19275</name>
</gene>
<feature type="compositionally biased region" description="Low complexity" evidence="1">
    <location>
        <begin position="149"/>
        <end position="158"/>
    </location>
</feature>
<protein>
    <submittedName>
        <fullName evidence="2">Uncharacterized protein</fullName>
    </submittedName>
</protein>
<sequence>MARIRSIKPEFWSSEQVMECSPMARLLFIGLWNFCDDAGNHVASAKTVKAEIFPGDDIGSSDVQRMLDELSSNSLIAFYTNGDKEYLHVTGWRKHQKIDRPTFKHPPFSGDARRGLDEASPPEGNGVEGSGEEGKGEDLSSLRSDSSNAAGVDLLGDAAGQGKGQGQGQDAKADLKARKADRIREIAADAQAAFNATMAKPHGLLSKCTVLNKPRLKAVENALPTVRQLCQQLFGSERVTPQFWKLYFESAADDDFYSGRVKGGPGHENYVPDFEVLLREKTIAKLADRALSEVTQ</sequence>